<evidence type="ECO:0000256" key="4">
    <source>
        <dbReference type="ARBA" id="ARBA00022714"/>
    </source>
</evidence>
<comment type="similarity">
    <text evidence="2">Belongs to the Rieske iron-sulfur protein family.</text>
</comment>
<dbReference type="GO" id="GO:0051537">
    <property type="term" value="F:2 iron, 2 sulfur cluster binding"/>
    <property type="evidence" value="ECO:0007669"/>
    <property type="project" value="UniProtKB-KW"/>
</dbReference>
<keyword evidence="5" id="KW-0479">Metal-binding</keyword>
<keyword evidence="15" id="KW-1185">Reference proteome</keyword>
<reference evidence="14 15" key="1">
    <citation type="journal article" date="2018" name="Gigascience">
        <title>Genomes of trombidid mites reveal novel predicted allergens and laterally-transferred genes associated with secondary metabolism.</title>
        <authorList>
            <person name="Dong X."/>
            <person name="Chaisiri K."/>
            <person name="Xia D."/>
            <person name="Armstrong S.D."/>
            <person name="Fang Y."/>
            <person name="Donnelly M.J."/>
            <person name="Kadowaki T."/>
            <person name="McGarry J.W."/>
            <person name="Darby A.C."/>
            <person name="Makepeace B.L."/>
        </authorList>
    </citation>
    <scope>NUCLEOTIDE SEQUENCE [LARGE SCALE GENOMIC DNA]</scope>
    <source>
        <strain evidence="14">UoL-WK</strain>
    </source>
</reference>
<dbReference type="Pfam" id="PF09165">
    <property type="entry name" value="Ubiq-Cytc-red_N"/>
    <property type="match status" value="1"/>
</dbReference>
<dbReference type="InterPro" id="IPR037008">
    <property type="entry name" value="bc1_Rieske_TM_sf"/>
</dbReference>
<dbReference type="PROSITE" id="PS51296">
    <property type="entry name" value="RIESKE"/>
    <property type="match status" value="1"/>
</dbReference>
<evidence type="ECO:0000256" key="9">
    <source>
        <dbReference type="ARBA" id="ARBA00023136"/>
    </source>
</evidence>
<protein>
    <recommendedName>
        <fullName evidence="11">Cytochrome b-c1 complex subunit Rieske, mitochondrial</fullName>
        <ecNumber evidence="11">7.1.1.8</ecNumber>
    </recommendedName>
</protein>
<dbReference type="InterPro" id="IPR015248">
    <property type="entry name" value="UQCRFS1_N"/>
</dbReference>
<dbReference type="InterPro" id="IPR014349">
    <property type="entry name" value="Rieske_Fe-S_prot"/>
</dbReference>
<keyword evidence="7" id="KW-0408">Iron</keyword>
<dbReference type="PRINTS" id="PR00162">
    <property type="entry name" value="RIESKE"/>
</dbReference>
<dbReference type="GO" id="GO:0046872">
    <property type="term" value="F:metal ion binding"/>
    <property type="evidence" value="ECO:0007669"/>
    <property type="project" value="UniProtKB-KW"/>
</dbReference>
<comment type="caution">
    <text evidence="14">The sequence shown here is derived from an EMBL/GenBank/DDBJ whole genome shotgun (WGS) entry which is preliminary data.</text>
</comment>
<evidence type="ECO:0000313" key="14">
    <source>
        <dbReference type="EMBL" id="RWS13282.1"/>
    </source>
</evidence>
<evidence type="ECO:0000256" key="3">
    <source>
        <dbReference type="ARBA" id="ARBA00022692"/>
    </source>
</evidence>
<dbReference type="EC" id="7.1.1.8" evidence="11"/>
<dbReference type="Pfam" id="PF02921">
    <property type="entry name" value="UCR_TM"/>
    <property type="match status" value="1"/>
</dbReference>
<comment type="subcellular location">
    <subcellularLocation>
        <location evidence="1">Membrane</location>
        <topology evidence="1">Single-pass membrane protein</topology>
    </subcellularLocation>
    <subcellularLocation>
        <location evidence="12">Mitochondrion inner membrane</location>
    </subcellularLocation>
</comment>
<dbReference type="FunFam" id="2.102.10.10:FF:000001">
    <property type="entry name" value="Cytochrome b-c1 complex subunit Rieske, mitochondrial"/>
    <property type="match status" value="1"/>
</dbReference>
<evidence type="ECO:0000313" key="15">
    <source>
        <dbReference type="Proteomes" id="UP000285301"/>
    </source>
</evidence>
<proteinExistence type="inferred from homology"/>
<dbReference type="OrthoDB" id="1637982at2759"/>
<keyword evidence="6" id="KW-1133">Transmembrane helix</keyword>
<dbReference type="EMBL" id="NCKU01001036">
    <property type="protein sequence ID" value="RWS13282.1"/>
    <property type="molecule type" value="Genomic_DNA"/>
</dbReference>
<comment type="miscellaneous">
    <text evidence="11">The Rieske protein is a high potential 2Fe-2S protein.</text>
</comment>
<dbReference type="InterPro" id="IPR004192">
    <property type="entry name" value="Rieske_TM"/>
</dbReference>
<keyword evidence="12" id="KW-0679">Respiratory chain</keyword>
<dbReference type="AlphaFoldDB" id="A0A3S3PND0"/>
<evidence type="ECO:0000256" key="11">
    <source>
        <dbReference type="RuleBase" id="RU004494"/>
    </source>
</evidence>
<evidence type="ECO:0000256" key="10">
    <source>
        <dbReference type="ARBA" id="ARBA00023157"/>
    </source>
</evidence>
<dbReference type="Proteomes" id="UP000285301">
    <property type="component" value="Unassembled WGS sequence"/>
</dbReference>
<organism evidence="14 15">
    <name type="scientific">Dinothrombium tinctorium</name>
    <dbReference type="NCBI Taxonomy" id="1965070"/>
    <lineage>
        <taxon>Eukaryota</taxon>
        <taxon>Metazoa</taxon>
        <taxon>Ecdysozoa</taxon>
        <taxon>Arthropoda</taxon>
        <taxon>Chelicerata</taxon>
        <taxon>Arachnida</taxon>
        <taxon>Acari</taxon>
        <taxon>Acariformes</taxon>
        <taxon>Trombidiformes</taxon>
        <taxon>Prostigmata</taxon>
        <taxon>Anystina</taxon>
        <taxon>Parasitengona</taxon>
        <taxon>Trombidioidea</taxon>
        <taxon>Trombidiidae</taxon>
        <taxon>Dinothrombium</taxon>
    </lineage>
</organism>
<dbReference type="InterPro" id="IPR005805">
    <property type="entry name" value="Rieske_Fe-S_prot_C"/>
</dbReference>
<keyword evidence="10" id="KW-1015">Disulfide bond</keyword>
<dbReference type="InterPro" id="IPR017941">
    <property type="entry name" value="Rieske_2Fe-2S"/>
</dbReference>
<comment type="catalytic activity">
    <reaction evidence="11">
        <text>a quinol + 2 Fe(III)-[cytochrome c](out) = a quinone + 2 Fe(II)-[cytochrome c](out) + 2 H(+)(out)</text>
        <dbReference type="Rhea" id="RHEA:11484"/>
        <dbReference type="Rhea" id="RHEA-COMP:10350"/>
        <dbReference type="Rhea" id="RHEA-COMP:14399"/>
        <dbReference type="ChEBI" id="CHEBI:15378"/>
        <dbReference type="ChEBI" id="CHEBI:24646"/>
        <dbReference type="ChEBI" id="CHEBI:29033"/>
        <dbReference type="ChEBI" id="CHEBI:29034"/>
        <dbReference type="ChEBI" id="CHEBI:132124"/>
        <dbReference type="EC" id="7.1.1.8"/>
    </reaction>
</comment>
<evidence type="ECO:0000256" key="8">
    <source>
        <dbReference type="ARBA" id="ARBA00023014"/>
    </source>
</evidence>
<keyword evidence="11" id="KW-0249">Electron transport</keyword>
<dbReference type="GO" id="GO:0005743">
    <property type="term" value="C:mitochondrial inner membrane"/>
    <property type="evidence" value="ECO:0007669"/>
    <property type="project" value="UniProtKB-SubCell"/>
</dbReference>
<evidence type="ECO:0000256" key="12">
    <source>
        <dbReference type="RuleBase" id="RU004495"/>
    </source>
</evidence>
<keyword evidence="3" id="KW-0812">Transmembrane</keyword>
<evidence type="ECO:0000256" key="1">
    <source>
        <dbReference type="ARBA" id="ARBA00004167"/>
    </source>
</evidence>
<keyword evidence="9" id="KW-0472">Membrane</keyword>
<keyword evidence="12" id="KW-0496">Mitochondrion</keyword>
<comment type="cofactor">
    <cofactor evidence="11">
        <name>[2Fe-2S] cluster</name>
        <dbReference type="ChEBI" id="CHEBI:190135"/>
    </cofactor>
    <text evidence="11">Binds 1 [2Fe-2S] cluster per subunit.</text>
</comment>
<dbReference type="CDD" id="cd03470">
    <property type="entry name" value="Rieske_cytochrome_bc1"/>
    <property type="match status" value="1"/>
</dbReference>
<dbReference type="InterPro" id="IPR036922">
    <property type="entry name" value="Rieske_2Fe-2S_sf"/>
</dbReference>
<sequence length="271" mass="29528">MFSVVIKGNTLAPHLKATSYAVGHKAILAAVNASHEGEEHIVSQDFKPIDAHSMRLINGQLKAVSKSVNAIGQVRYAHTDIKIPSFDAYRRESTKDPKKSSLATDADRKAFTYLMTASFAATSAVFAKSVIRGAVSTMAPSKDVLALAKIEVKLDEIPEGKNLTVKWRGKPLFIRHRSAAEIEKERAVDVSSLRHPEPDDQRVKQDKWLIVIGVCTHLGCVPIANQGDFGGYFCPCHGSHYDASGRIRKGPAPLNLEVPPYEFVGDTVVVG</sequence>
<dbReference type="GO" id="GO:0008121">
    <property type="term" value="F:quinol-cytochrome-c reductase activity"/>
    <property type="evidence" value="ECO:0007669"/>
    <property type="project" value="UniProtKB-EC"/>
</dbReference>
<dbReference type="PANTHER" id="PTHR10134">
    <property type="entry name" value="CYTOCHROME B-C1 COMPLEX SUBUNIT RIESKE, MITOCHONDRIAL"/>
    <property type="match status" value="1"/>
</dbReference>
<dbReference type="Gene3D" id="2.102.10.10">
    <property type="entry name" value="Rieske [2Fe-2S] iron-sulphur domain"/>
    <property type="match status" value="1"/>
</dbReference>
<evidence type="ECO:0000256" key="7">
    <source>
        <dbReference type="ARBA" id="ARBA00023004"/>
    </source>
</evidence>
<keyword evidence="4" id="KW-0001">2Fe-2S</keyword>
<dbReference type="InterPro" id="IPR006317">
    <property type="entry name" value="Ubiquinol_cyt_c_Rdtase_Fe-S-su"/>
</dbReference>
<dbReference type="Gene3D" id="1.20.5.270">
    <property type="entry name" value="Ubiquinol cytochrome reductase, transmembrane domain"/>
    <property type="match status" value="1"/>
</dbReference>
<dbReference type="SUPFAM" id="SSF50022">
    <property type="entry name" value="ISP domain"/>
    <property type="match status" value="1"/>
</dbReference>
<dbReference type="NCBIfam" id="TIGR01416">
    <property type="entry name" value="Rieske_proteo"/>
    <property type="match status" value="1"/>
</dbReference>
<keyword evidence="11" id="KW-0813">Transport</keyword>
<accession>A0A3S3PND0</accession>
<keyword evidence="8" id="KW-0411">Iron-sulfur</keyword>
<gene>
    <name evidence="14" type="ORF">B4U79_07211</name>
</gene>
<dbReference type="Pfam" id="PF00355">
    <property type="entry name" value="Rieske"/>
    <property type="match status" value="1"/>
</dbReference>
<evidence type="ECO:0000256" key="2">
    <source>
        <dbReference type="ARBA" id="ARBA00010651"/>
    </source>
</evidence>
<evidence type="ECO:0000259" key="13">
    <source>
        <dbReference type="PROSITE" id="PS51296"/>
    </source>
</evidence>
<evidence type="ECO:0000256" key="5">
    <source>
        <dbReference type="ARBA" id="ARBA00022723"/>
    </source>
</evidence>
<dbReference type="SUPFAM" id="SSF81502">
    <property type="entry name" value="ISP transmembrane anchor"/>
    <property type="match status" value="1"/>
</dbReference>
<feature type="domain" description="Rieske" evidence="13">
    <location>
        <begin position="175"/>
        <end position="270"/>
    </location>
</feature>
<dbReference type="STRING" id="1965070.A0A3S3PND0"/>
<evidence type="ECO:0000256" key="6">
    <source>
        <dbReference type="ARBA" id="ARBA00022989"/>
    </source>
</evidence>
<name>A0A3S3PND0_9ACAR</name>